<dbReference type="EMBL" id="ADBV01019418">
    <property type="protein sequence ID" value="EJW71133.1"/>
    <property type="molecule type" value="Genomic_DNA"/>
</dbReference>
<proteinExistence type="predicted"/>
<evidence type="ECO:0000313" key="2">
    <source>
        <dbReference type="Proteomes" id="UP000004810"/>
    </source>
</evidence>
<gene>
    <name evidence="1" type="ORF">WUBG_17961</name>
</gene>
<protein>
    <submittedName>
        <fullName evidence="1">Uncharacterized protein</fullName>
    </submittedName>
</protein>
<evidence type="ECO:0000313" key="1">
    <source>
        <dbReference type="EMBL" id="EJW71133.1"/>
    </source>
</evidence>
<dbReference type="Proteomes" id="UP000004810">
    <property type="component" value="Unassembled WGS sequence"/>
</dbReference>
<comment type="caution">
    <text evidence="1">The sequence shown here is derived from an EMBL/GenBank/DDBJ whole genome shotgun (WGS) entry which is preliminary data.</text>
</comment>
<organism evidence="1 2">
    <name type="scientific">Wuchereria bancrofti</name>
    <dbReference type="NCBI Taxonomy" id="6293"/>
    <lineage>
        <taxon>Eukaryota</taxon>
        <taxon>Metazoa</taxon>
        <taxon>Ecdysozoa</taxon>
        <taxon>Nematoda</taxon>
        <taxon>Chromadorea</taxon>
        <taxon>Rhabditida</taxon>
        <taxon>Spirurina</taxon>
        <taxon>Spiruromorpha</taxon>
        <taxon>Filarioidea</taxon>
        <taxon>Onchocercidae</taxon>
        <taxon>Wuchereria</taxon>
    </lineage>
</organism>
<feature type="non-terminal residue" evidence="1">
    <location>
        <position position="1"/>
    </location>
</feature>
<name>J9DND3_WUCBA</name>
<accession>J9DND3</accession>
<dbReference type="AlphaFoldDB" id="J9DND3"/>
<reference evidence="2" key="1">
    <citation type="submission" date="2012-08" db="EMBL/GenBank/DDBJ databases">
        <title>The Genome Sequence of Wuchereria bancrofti.</title>
        <authorList>
            <person name="Nutman T.B."/>
            <person name="Fink D.L."/>
            <person name="Russ C."/>
            <person name="Young S."/>
            <person name="Zeng Q."/>
            <person name="Koehrsen M."/>
            <person name="Alvarado L."/>
            <person name="Berlin A."/>
            <person name="Chapman S.B."/>
            <person name="Chen Z."/>
            <person name="Freedman E."/>
            <person name="Gellesch M."/>
            <person name="Goldberg J."/>
            <person name="Griggs A."/>
            <person name="Gujja S."/>
            <person name="Heilman E.R."/>
            <person name="Heiman D."/>
            <person name="Hepburn T."/>
            <person name="Howarth C."/>
            <person name="Jen D."/>
            <person name="Larson L."/>
            <person name="Lewis B."/>
            <person name="Mehta T."/>
            <person name="Park D."/>
            <person name="Pearson M."/>
            <person name="Roberts A."/>
            <person name="Saif S."/>
            <person name="Shea T."/>
            <person name="Shenoy N."/>
            <person name="Sisk P."/>
            <person name="Stolte C."/>
            <person name="Sykes S."/>
            <person name="Walk T."/>
            <person name="White J."/>
            <person name="Yandava C."/>
            <person name="Haas B."/>
            <person name="Henn M.R."/>
            <person name="Nusbaum C."/>
            <person name="Birren B."/>
        </authorList>
    </citation>
    <scope>NUCLEOTIDE SEQUENCE [LARGE SCALE GENOMIC DNA]</scope>
    <source>
        <strain evidence="2">NA</strain>
    </source>
</reference>
<sequence length="75" mass="8166">CSSIPDDHTERNGIIRKINSMPTQQLSTAAAMNLVKTTFTPPRENGEIGDVYVDIDNCSVVSDMAVVGHDQCNLM</sequence>